<feature type="modified residue" description="4-aspartylphosphate" evidence="4 6">
    <location>
        <position position="66"/>
    </location>
</feature>
<dbReference type="EC" id="3.5.1.44" evidence="4"/>
<dbReference type="SUPFAM" id="SSF52738">
    <property type="entry name" value="Methylesterase CheB, C-terminal domain"/>
    <property type="match status" value="1"/>
</dbReference>
<dbReference type="EC" id="3.1.1.61" evidence="4"/>
<evidence type="ECO:0000256" key="2">
    <source>
        <dbReference type="ARBA" id="ARBA00022801"/>
    </source>
</evidence>
<comment type="catalytic activity">
    <reaction evidence="3 4">
        <text>[protein]-L-glutamate 5-O-methyl ester + H2O = L-glutamyl-[protein] + methanol + H(+)</text>
        <dbReference type="Rhea" id="RHEA:23236"/>
        <dbReference type="Rhea" id="RHEA-COMP:10208"/>
        <dbReference type="Rhea" id="RHEA-COMP:10311"/>
        <dbReference type="ChEBI" id="CHEBI:15377"/>
        <dbReference type="ChEBI" id="CHEBI:15378"/>
        <dbReference type="ChEBI" id="CHEBI:17790"/>
        <dbReference type="ChEBI" id="CHEBI:29973"/>
        <dbReference type="ChEBI" id="CHEBI:82795"/>
        <dbReference type="EC" id="3.1.1.61"/>
    </reaction>
</comment>
<evidence type="ECO:0000256" key="1">
    <source>
        <dbReference type="ARBA" id="ARBA00022500"/>
    </source>
</evidence>
<keyword evidence="2 4" id="KW-0378">Hydrolase</keyword>
<dbReference type="HAMAP" id="MF_00099">
    <property type="entry name" value="CheB_chemtxs"/>
    <property type="match status" value="1"/>
</dbReference>
<dbReference type="Proteomes" id="UP001161405">
    <property type="component" value="Unassembled WGS sequence"/>
</dbReference>
<evidence type="ECO:0000313" key="9">
    <source>
        <dbReference type="EMBL" id="GLQ16187.1"/>
    </source>
</evidence>
<proteinExistence type="inferred from homology"/>
<dbReference type="InterPro" id="IPR000673">
    <property type="entry name" value="Sig_transdc_resp-reg_Me-estase"/>
</dbReference>
<evidence type="ECO:0000256" key="6">
    <source>
        <dbReference type="PROSITE-ProRule" id="PRU00169"/>
    </source>
</evidence>
<dbReference type="PANTHER" id="PTHR42872:SF3">
    <property type="entry name" value="PROTEIN-GLUTAMATE METHYLESTERASE_PROTEIN-GLUTAMINE GLUTAMINASE 1"/>
    <property type="match status" value="1"/>
</dbReference>
<comment type="domain">
    <text evidence="4">Contains a C-terminal catalytic domain, and an N-terminal region which modulates catalytic activity.</text>
</comment>
<protein>
    <recommendedName>
        <fullName evidence="4">Protein-glutamate methylesterase/protein-glutamine glutaminase</fullName>
        <ecNumber evidence="4">3.1.1.61</ecNumber>
        <ecNumber evidence="4">3.5.1.44</ecNumber>
    </recommendedName>
</protein>
<evidence type="ECO:0000259" key="8">
    <source>
        <dbReference type="PROSITE" id="PS50122"/>
    </source>
</evidence>
<dbReference type="PROSITE" id="PS50110">
    <property type="entry name" value="RESPONSE_REGULATORY"/>
    <property type="match status" value="1"/>
</dbReference>
<reference evidence="9" key="2">
    <citation type="submission" date="2023-01" db="EMBL/GenBank/DDBJ databases">
        <title>Draft genome sequence of Maritalea porphyrae strain NBRC 107169.</title>
        <authorList>
            <person name="Sun Q."/>
            <person name="Mori K."/>
        </authorList>
    </citation>
    <scope>NUCLEOTIDE SEQUENCE</scope>
    <source>
        <strain evidence="9">NBRC 107169</strain>
    </source>
</reference>
<dbReference type="InterPro" id="IPR001789">
    <property type="entry name" value="Sig_transdc_resp-reg_receiver"/>
</dbReference>
<dbReference type="PROSITE" id="PS50122">
    <property type="entry name" value="CHEB"/>
    <property type="match status" value="1"/>
</dbReference>
<dbReference type="SMART" id="SM00448">
    <property type="entry name" value="REC"/>
    <property type="match status" value="1"/>
</dbReference>
<evidence type="ECO:0000313" key="10">
    <source>
        <dbReference type="Proteomes" id="UP001161405"/>
    </source>
</evidence>
<dbReference type="SUPFAM" id="SSF52172">
    <property type="entry name" value="CheY-like"/>
    <property type="match status" value="1"/>
</dbReference>
<gene>
    <name evidence="9" type="primary">cheB2</name>
    <name evidence="4" type="synonym">cheB</name>
    <name evidence="9" type="ORF">GCM10007879_04360</name>
</gene>
<comment type="caution">
    <text evidence="9">The sequence shown here is derived from an EMBL/GenBank/DDBJ whole genome shotgun (WGS) entry which is preliminary data.</text>
</comment>
<sequence>MEARNVPGAIASPVRVMLVDDSAVIRGIMRRWIDAERGLDVVASAINGQEAIAKAKRVQPDIIILDLEMPVMSGMEALPELRKVCAGAKILIASTLTTRNARASLAAMRAGATDYLAKPDVATSRDAFRLHLVEKLRALGGDANAMCAVESGNVVGLSQTKKWRGSMKALAVGASTGGPQAINEVFGTLSGKFDDCAVFVTQHMPAHFTKLLGEDLAQRIGLPGGEAVEGEPVLPGRLYMAPGGFHMRVVDNGGKLRIELGDEAAINFCKPSVDPTFFSVARHYQGDCAAVMLTGMGHDGARGAKAIHDGGGVVLAQDQATSAVWGMPGAAIAANAVDRVLQLQKIGPELLRLKG</sequence>
<dbReference type="InterPro" id="IPR035909">
    <property type="entry name" value="CheB_C"/>
</dbReference>
<feature type="active site" evidence="4 5">
    <location>
        <position position="299"/>
    </location>
</feature>
<comment type="similarity">
    <text evidence="4">Belongs to the CheB family.</text>
</comment>
<feature type="active site" evidence="4 5">
    <location>
        <position position="175"/>
    </location>
</feature>
<evidence type="ECO:0000259" key="7">
    <source>
        <dbReference type="PROSITE" id="PS50110"/>
    </source>
</evidence>
<accession>A0ABQ5UNE9</accession>
<dbReference type="RefSeq" id="WP_284361630.1">
    <property type="nucleotide sequence ID" value="NZ_BSNI01000001.1"/>
</dbReference>
<dbReference type="Pfam" id="PF01339">
    <property type="entry name" value="CheB_methylest"/>
    <property type="match status" value="1"/>
</dbReference>
<keyword evidence="1 4" id="KW-0145">Chemotaxis</keyword>
<evidence type="ECO:0000256" key="5">
    <source>
        <dbReference type="PROSITE-ProRule" id="PRU00050"/>
    </source>
</evidence>
<dbReference type="Gene3D" id="3.40.50.180">
    <property type="entry name" value="Methylesterase CheB, C-terminal domain"/>
    <property type="match status" value="1"/>
</dbReference>
<dbReference type="NCBIfam" id="NF001965">
    <property type="entry name" value="PRK00742.1"/>
    <property type="match status" value="1"/>
</dbReference>
<comment type="catalytic activity">
    <reaction evidence="4">
        <text>L-glutaminyl-[protein] + H2O = L-glutamyl-[protein] + NH4(+)</text>
        <dbReference type="Rhea" id="RHEA:16441"/>
        <dbReference type="Rhea" id="RHEA-COMP:10207"/>
        <dbReference type="Rhea" id="RHEA-COMP:10208"/>
        <dbReference type="ChEBI" id="CHEBI:15377"/>
        <dbReference type="ChEBI" id="CHEBI:28938"/>
        <dbReference type="ChEBI" id="CHEBI:29973"/>
        <dbReference type="ChEBI" id="CHEBI:30011"/>
        <dbReference type="EC" id="3.5.1.44"/>
    </reaction>
</comment>
<dbReference type="Gene3D" id="3.40.50.2300">
    <property type="match status" value="1"/>
</dbReference>
<evidence type="ECO:0000256" key="3">
    <source>
        <dbReference type="ARBA" id="ARBA00048267"/>
    </source>
</evidence>
<feature type="domain" description="Response regulatory" evidence="7">
    <location>
        <begin position="15"/>
        <end position="133"/>
    </location>
</feature>
<dbReference type="CDD" id="cd17541">
    <property type="entry name" value="REC_CheB-like"/>
    <property type="match status" value="1"/>
</dbReference>
<reference evidence="9" key="1">
    <citation type="journal article" date="2014" name="Int. J. Syst. Evol. Microbiol.">
        <title>Complete genome of a new Firmicutes species belonging to the dominant human colonic microbiota ('Ruminococcus bicirculans') reveals two chromosomes and a selective capacity to utilize plant glucans.</title>
        <authorList>
            <consortium name="NISC Comparative Sequencing Program"/>
            <person name="Wegmann U."/>
            <person name="Louis P."/>
            <person name="Goesmann A."/>
            <person name="Henrissat B."/>
            <person name="Duncan S.H."/>
            <person name="Flint H.J."/>
        </authorList>
    </citation>
    <scope>NUCLEOTIDE SEQUENCE</scope>
    <source>
        <strain evidence="9">NBRC 107169</strain>
    </source>
</reference>
<keyword evidence="4 6" id="KW-0597">Phosphoprotein</keyword>
<name>A0ABQ5UNE9_9HYPH</name>
<dbReference type="PIRSF" id="PIRSF000876">
    <property type="entry name" value="RR_chemtxs_CheB"/>
    <property type="match status" value="1"/>
</dbReference>
<dbReference type="InterPro" id="IPR008248">
    <property type="entry name" value="CheB-like"/>
</dbReference>
<comment type="PTM">
    <text evidence="4">Phosphorylated by CheA. Phosphorylation of the N-terminal regulatory domain activates the methylesterase activity.</text>
</comment>
<evidence type="ECO:0000256" key="4">
    <source>
        <dbReference type="HAMAP-Rule" id="MF_00099"/>
    </source>
</evidence>
<dbReference type="Pfam" id="PF00072">
    <property type="entry name" value="Response_reg"/>
    <property type="match status" value="1"/>
</dbReference>
<feature type="active site" evidence="4 5">
    <location>
        <position position="203"/>
    </location>
</feature>
<feature type="domain" description="CheB-type methylesterase" evidence="8">
    <location>
        <begin position="163"/>
        <end position="351"/>
    </location>
</feature>
<comment type="function">
    <text evidence="4">Involved in chemotaxis. Part of a chemotaxis signal transduction system that modulates chemotaxis in response to various stimuli. Catalyzes the demethylation of specific methylglutamate residues introduced into the chemoreceptors (methyl-accepting chemotaxis proteins or MCP) by CheR. Also mediates the irreversible deamidation of specific glutamine residues to glutamic acid.</text>
</comment>
<dbReference type="PANTHER" id="PTHR42872">
    <property type="entry name" value="PROTEIN-GLUTAMATE METHYLESTERASE/PROTEIN-GLUTAMINE GLUTAMINASE"/>
    <property type="match status" value="1"/>
</dbReference>
<keyword evidence="10" id="KW-1185">Reference proteome</keyword>
<organism evidence="9 10">
    <name type="scientific">Maritalea porphyrae</name>
    <dbReference type="NCBI Taxonomy" id="880732"/>
    <lineage>
        <taxon>Bacteria</taxon>
        <taxon>Pseudomonadati</taxon>
        <taxon>Pseudomonadota</taxon>
        <taxon>Alphaproteobacteria</taxon>
        <taxon>Hyphomicrobiales</taxon>
        <taxon>Devosiaceae</taxon>
        <taxon>Maritalea</taxon>
    </lineage>
</organism>
<keyword evidence="4" id="KW-0963">Cytoplasm</keyword>
<dbReference type="InterPro" id="IPR011006">
    <property type="entry name" value="CheY-like_superfamily"/>
</dbReference>
<dbReference type="CDD" id="cd16432">
    <property type="entry name" value="CheB_Rec"/>
    <property type="match status" value="1"/>
</dbReference>
<comment type="subcellular location">
    <subcellularLocation>
        <location evidence="4">Cytoplasm</location>
    </subcellularLocation>
</comment>
<dbReference type="EMBL" id="BSNI01000001">
    <property type="protein sequence ID" value="GLQ16187.1"/>
    <property type="molecule type" value="Genomic_DNA"/>
</dbReference>